<proteinExistence type="predicted"/>
<accession>A0A024Q7V9</accession>
<comment type="caution">
    <text evidence="1">The sequence shown here is derived from an EMBL/GenBank/DDBJ whole genome shotgun (WGS) entry which is preliminary data.</text>
</comment>
<organism evidence="1 2">
    <name type="scientific">Virgibacillus massiliensis</name>
    <dbReference type="NCBI Taxonomy" id="1462526"/>
    <lineage>
        <taxon>Bacteria</taxon>
        <taxon>Bacillati</taxon>
        <taxon>Bacillota</taxon>
        <taxon>Bacilli</taxon>
        <taxon>Bacillales</taxon>
        <taxon>Bacillaceae</taxon>
        <taxon>Virgibacillus</taxon>
    </lineage>
</organism>
<keyword evidence="2" id="KW-1185">Reference proteome</keyword>
<gene>
    <name evidence="1" type="ORF">BN990_00247</name>
</gene>
<name>A0A024Q7V9_9BACI</name>
<evidence type="ECO:0000313" key="2">
    <source>
        <dbReference type="Proteomes" id="UP000028875"/>
    </source>
</evidence>
<protein>
    <submittedName>
        <fullName evidence="1">Uncharacterized protein</fullName>
    </submittedName>
</protein>
<dbReference type="AlphaFoldDB" id="A0A024Q7V9"/>
<evidence type="ECO:0000313" key="1">
    <source>
        <dbReference type="EMBL" id="CDQ37981.1"/>
    </source>
</evidence>
<sequence length="36" mass="4141">MGKKKQLIQHIRLVLSNLGKDFNSEIKSGVLQLIYK</sequence>
<reference evidence="2" key="2">
    <citation type="submission" date="2014-05" db="EMBL/GenBank/DDBJ databases">
        <title>Draft genome sequence of Virgibacillus massiliensis Vm-5.</title>
        <authorList>
            <person name="Khelaifia S."/>
            <person name="Croce O."/>
            <person name="Lagier J.C."/>
            <person name="Raoult D."/>
        </authorList>
    </citation>
    <scope>NUCLEOTIDE SEQUENCE [LARGE SCALE GENOMIC DNA]</scope>
    <source>
        <strain evidence="2">Vm-5</strain>
    </source>
</reference>
<reference evidence="1 2" key="1">
    <citation type="submission" date="2014-03" db="EMBL/GenBank/DDBJ databases">
        <authorList>
            <person name="Urmite Genomes U."/>
        </authorList>
    </citation>
    <scope>NUCLEOTIDE SEQUENCE [LARGE SCALE GENOMIC DNA]</scope>
    <source>
        <strain evidence="1 2">Vm-5</strain>
    </source>
</reference>
<dbReference type="Proteomes" id="UP000028875">
    <property type="component" value="Unassembled WGS sequence"/>
</dbReference>
<dbReference type="EMBL" id="CCDP010000001">
    <property type="protein sequence ID" value="CDQ37981.1"/>
    <property type="molecule type" value="Genomic_DNA"/>
</dbReference>